<feature type="domain" description="CCHC-type" evidence="2">
    <location>
        <begin position="61"/>
        <end position="77"/>
    </location>
</feature>
<reference evidence="4" key="2">
    <citation type="submission" date="2025-08" db="UniProtKB">
        <authorList>
            <consortium name="RefSeq"/>
        </authorList>
    </citation>
    <scope>IDENTIFICATION</scope>
    <source>
        <tissue evidence="4">Leaf</tissue>
    </source>
</reference>
<evidence type="ECO:0000313" key="4">
    <source>
        <dbReference type="RefSeq" id="XP_018457118.1"/>
    </source>
</evidence>
<keyword evidence="1" id="KW-0863">Zinc-finger</keyword>
<dbReference type="AlphaFoldDB" id="A0A6J0LB79"/>
<keyword evidence="1" id="KW-0862">Zinc</keyword>
<dbReference type="SUPFAM" id="SSF57756">
    <property type="entry name" value="Retrovirus zinc finger-like domains"/>
    <property type="match status" value="1"/>
</dbReference>
<organism evidence="3 4">
    <name type="scientific">Raphanus sativus</name>
    <name type="common">Radish</name>
    <name type="synonym">Raphanus raphanistrum var. sativus</name>
    <dbReference type="NCBI Taxonomy" id="3726"/>
    <lineage>
        <taxon>Eukaryota</taxon>
        <taxon>Viridiplantae</taxon>
        <taxon>Streptophyta</taxon>
        <taxon>Embryophyta</taxon>
        <taxon>Tracheophyta</taxon>
        <taxon>Spermatophyta</taxon>
        <taxon>Magnoliopsida</taxon>
        <taxon>eudicotyledons</taxon>
        <taxon>Gunneridae</taxon>
        <taxon>Pentapetalae</taxon>
        <taxon>rosids</taxon>
        <taxon>malvids</taxon>
        <taxon>Brassicales</taxon>
        <taxon>Brassicaceae</taxon>
        <taxon>Brassiceae</taxon>
        <taxon>Raphanus</taxon>
    </lineage>
</organism>
<dbReference type="InterPro" id="IPR036875">
    <property type="entry name" value="Znf_CCHC_sf"/>
</dbReference>
<dbReference type="PROSITE" id="PS50158">
    <property type="entry name" value="ZF_CCHC"/>
    <property type="match status" value="1"/>
</dbReference>
<dbReference type="KEGG" id="rsz:108828060"/>
<dbReference type="GeneID" id="108828060"/>
<sequence length="143" mass="16592">MLHKAIYAVRQLKRKENTNTSSAPKPQCKSSYLSNSDLKTNEISFDKSKAVKPTSKALSTRCFKCHRIGHYANKCQKQKPLVTLENEEVETKPEKEDPLPIFDDYTHEPMAGRVRWRAKSWSSRRIIVYSRVGPNPRFMCYGR</sequence>
<gene>
    <name evidence="4" type="primary">LOC108828060</name>
</gene>
<evidence type="ECO:0000259" key="2">
    <source>
        <dbReference type="PROSITE" id="PS50158"/>
    </source>
</evidence>
<evidence type="ECO:0000256" key="1">
    <source>
        <dbReference type="PROSITE-ProRule" id="PRU00047"/>
    </source>
</evidence>
<keyword evidence="3" id="KW-1185">Reference proteome</keyword>
<dbReference type="GO" id="GO:0003676">
    <property type="term" value="F:nucleic acid binding"/>
    <property type="evidence" value="ECO:0007669"/>
    <property type="project" value="InterPro"/>
</dbReference>
<keyword evidence="1" id="KW-0479">Metal-binding</keyword>
<dbReference type="OrthoDB" id="1106704at2759"/>
<proteinExistence type="predicted"/>
<evidence type="ECO:0000313" key="3">
    <source>
        <dbReference type="Proteomes" id="UP000504610"/>
    </source>
</evidence>
<accession>A0A6J0LB79</accession>
<dbReference type="GO" id="GO:0008270">
    <property type="term" value="F:zinc ion binding"/>
    <property type="evidence" value="ECO:0007669"/>
    <property type="project" value="UniProtKB-KW"/>
</dbReference>
<dbReference type="RefSeq" id="XP_018457118.1">
    <property type="nucleotide sequence ID" value="XM_018601616.2"/>
</dbReference>
<dbReference type="Gene3D" id="4.10.60.10">
    <property type="entry name" value="Zinc finger, CCHC-type"/>
    <property type="match status" value="1"/>
</dbReference>
<dbReference type="Proteomes" id="UP000504610">
    <property type="component" value="Chromosome 9"/>
</dbReference>
<reference evidence="3" key="1">
    <citation type="journal article" date="2019" name="Database">
        <title>The radish genome database (RadishGD): an integrated information resource for radish genomics.</title>
        <authorList>
            <person name="Yu H.J."/>
            <person name="Baek S."/>
            <person name="Lee Y.J."/>
            <person name="Cho A."/>
            <person name="Mun J.H."/>
        </authorList>
    </citation>
    <scope>NUCLEOTIDE SEQUENCE [LARGE SCALE GENOMIC DNA]</scope>
    <source>
        <strain evidence="3">cv. WK10039</strain>
    </source>
</reference>
<protein>
    <submittedName>
        <fullName evidence="4">Uncharacterized protein LOC108828060</fullName>
    </submittedName>
</protein>
<dbReference type="InterPro" id="IPR001878">
    <property type="entry name" value="Znf_CCHC"/>
</dbReference>
<name>A0A6J0LB79_RAPSA</name>